<dbReference type="EMBL" id="CP001191">
    <property type="protein sequence ID" value="ACI55711.1"/>
    <property type="molecule type" value="Genomic_DNA"/>
</dbReference>
<keyword evidence="3" id="KW-1185">Reference proteome</keyword>
<dbReference type="Pfam" id="PF01381">
    <property type="entry name" value="HTH_3"/>
    <property type="match status" value="1"/>
</dbReference>
<evidence type="ECO:0000313" key="3">
    <source>
        <dbReference type="Proteomes" id="UP000008330"/>
    </source>
</evidence>
<organism evidence="2 3">
    <name type="scientific">Rhizobium leguminosarum bv. trifolii (strain WSM2304)</name>
    <dbReference type="NCBI Taxonomy" id="395492"/>
    <lineage>
        <taxon>Bacteria</taxon>
        <taxon>Pseudomonadati</taxon>
        <taxon>Pseudomonadota</taxon>
        <taxon>Alphaproteobacteria</taxon>
        <taxon>Hyphomicrobiales</taxon>
        <taxon>Rhizobiaceae</taxon>
        <taxon>Rhizobium/Agrobacterium group</taxon>
        <taxon>Rhizobium</taxon>
    </lineage>
</organism>
<dbReference type="InterPro" id="IPR001387">
    <property type="entry name" value="Cro/C1-type_HTH"/>
</dbReference>
<dbReference type="SUPFAM" id="SSF47413">
    <property type="entry name" value="lambda repressor-like DNA-binding domains"/>
    <property type="match status" value="1"/>
</dbReference>
<proteinExistence type="predicted"/>
<dbReference type="InterPro" id="IPR010982">
    <property type="entry name" value="Lambda_DNA-bd_dom_sf"/>
</dbReference>
<evidence type="ECO:0000313" key="2">
    <source>
        <dbReference type="EMBL" id="ACI55711.1"/>
    </source>
</evidence>
<dbReference type="PROSITE" id="PS50943">
    <property type="entry name" value="HTH_CROC1"/>
    <property type="match status" value="1"/>
</dbReference>
<reference evidence="2 3" key="1">
    <citation type="journal article" date="2010" name="Stand. Genomic Sci.">
        <title>Complete genome sequence of Rhizobium leguminosarum bv trifolii strain WSM2304, an effective microsymbiont of the South American clover Trifolium polymorphum.</title>
        <authorList>
            <person name="Reeve W."/>
            <person name="O'Hara G."/>
            <person name="Chain P."/>
            <person name="Ardley J."/>
            <person name="Brau L."/>
            <person name="Nandesena K."/>
            <person name="Tiwari R."/>
            <person name="Malfatti S."/>
            <person name="Kiss H."/>
            <person name="Lapidus A."/>
            <person name="Copeland A."/>
            <person name="Nolan M."/>
            <person name="Land M."/>
            <person name="Ivanova N."/>
            <person name="Mavromatis K."/>
            <person name="Markowitz V."/>
            <person name="Kyrpides N."/>
            <person name="Melino V."/>
            <person name="Denton M."/>
            <person name="Yates R."/>
            <person name="Howieson J."/>
        </authorList>
    </citation>
    <scope>NUCLEOTIDE SEQUENCE [LARGE SCALE GENOMIC DNA]</scope>
    <source>
        <strain evidence="2 3">WSM2304</strain>
    </source>
</reference>
<dbReference type="KEGG" id="rlt:Rleg2_2437"/>
<feature type="domain" description="HTH cro/C1-type" evidence="1">
    <location>
        <begin position="11"/>
        <end position="44"/>
    </location>
</feature>
<protein>
    <recommendedName>
        <fullName evidence="1">HTH cro/C1-type domain-containing protein</fullName>
    </recommendedName>
</protein>
<dbReference type="Proteomes" id="UP000008330">
    <property type="component" value="Chromosome"/>
</dbReference>
<gene>
    <name evidence="2" type="ordered locus">Rleg2_2437</name>
</gene>
<dbReference type="CDD" id="cd00093">
    <property type="entry name" value="HTH_XRE"/>
    <property type="match status" value="1"/>
</dbReference>
<evidence type="ECO:0000259" key="1">
    <source>
        <dbReference type="PROSITE" id="PS50943"/>
    </source>
</evidence>
<sequence>MMTTVTRENLMRYYRTGANLTQAEFAAAMGMPFRSYQDIETGKSPVRPIHVAAARWALVELASRSDLKSGYLPLEIAQVVKEAAK</sequence>
<dbReference type="AlphaFoldDB" id="A0ABF7QNM8"/>
<name>A0ABF7QNM8_RHILW</name>
<dbReference type="RefSeq" id="WP_012558235.1">
    <property type="nucleotide sequence ID" value="NC_011369.1"/>
</dbReference>
<accession>A0ABF7QNM8</accession>
<dbReference type="Gene3D" id="1.10.260.40">
    <property type="entry name" value="lambda repressor-like DNA-binding domains"/>
    <property type="match status" value="1"/>
</dbReference>